<name>A0A6C0DLT6_9ZZZZ</name>
<reference evidence="2" key="1">
    <citation type="journal article" date="2020" name="Nature">
        <title>Giant virus diversity and host interactions through global metagenomics.</title>
        <authorList>
            <person name="Schulz F."/>
            <person name="Roux S."/>
            <person name="Paez-Espino D."/>
            <person name="Jungbluth S."/>
            <person name="Walsh D.A."/>
            <person name="Denef V.J."/>
            <person name="McMahon K.D."/>
            <person name="Konstantinidis K.T."/>
            <person name="Eloe-Fadrosh E.A."/>
            <person name="Kyrpides N.C."/>
            <person name="Woyke T."/>
        </authorList>
    </citation>
    <scope>NUCLEOTIDE SEQUENCE</scope>
    <source>
        <strain evidence="2">GVMAG-M-3300023174-24</strain>
    </source>
</reference>
<evidence type="ECO:0000256" key="1">
    <source>
        <dbReference type="SAM" id="MobiDB-lite"/>
    </source>
</evidence>
<dbReference type="InterPro" id="IPR043876">
    <property type="entry name" value="DUF5856"/>
</dbReference>
<sequence>MPKYSTKKQSNNRKTIKRTKKLTKSTPRTESSSNGKNSHIVRIFLEILNMVKLFHWKTKSYAQHKATDELYARLNEHIDTFVEILLGRDESRIKTIEKKCNLVNYSSTTEFKRKVYEFRDFLIDISNHFDSSKDTDLLSIRDEILVDINQFLYLLTFNK</sequence>
<feature type="compositionally biased region" description="Basic residues" evidence="1">
    <location>
        <begin position="10"/>
        <end position="23"/>
    </location>
</feature>
<feature type="region of interest" description="Disordered" evidence="1">
    <location>
        <begin position="1"/>
        <end position="35"/>
    </location>
</feature>
<evidence type="ECO:0000313" key="2">
    <source>
        <dbReference type="EMBL" id="QHT17312.1"/>
    </source>
</evidence>
<proteinExistence type="predicted"/>
<accession>A0A6C0DLT6</accession>
<dbReference type="AlphaFoldDB" id="A0A6C0DLT6"/>
<protein>
    <submittedName>
        <fullName evidence="2">Uncharacterized protein</fullName>
    </submittedName>
</protein>
<dbReference type="EMBL" id="MN739633">
    <property type="protein sequence ID" value="QHT17312.1"/>
    <property type="molecule type" value="Genomic_DNA"/>
</dbReference>
<dbReference type="Pfam" id="PF19174">
    <property type="entry name" value="DUF5856"/>
    <property type="match status" value="1"/>
</dbReference>
<organism evidence="2">
    <name type="scientific">viral metagenome</name>
    <dbReference type="NCBI Taxonomy" id="1070528"/>
    <lineage>
        <taxon>unclassified sequences</taxon>
        <taxon>metagenomes</taxon>
        <taxon>organismal metagenomes</taxon>
    </lineage>
</organism>